<dbReference type="AlphaFoldDB" id="A0A1V1NYK6"/>
<dbReference type="Proteomes" id="UP000189670">
    <property type="component" value="Unassembled WGS sequence"/>
</dbReference>
<gene>
    <name evidence="1" type="ORF">OMM_05036</name>
</gene>
<organism evidence="1 2">
    <name type="scientific">Candidatus Magnetoglobus multicellularis str. Araruama</name>
    <dbReference type="NCBI Taxonomy" id="890399"/>
    <lineage>
        <taxon>Bacteria</taxon>
        <taxon>Pseudomonadati</taxon>
        <taxon>Thermodesulfobacteriota</taxon>
        <taxon>Desulfobacteria</taxon>
        <taxon>Desulfobacterales</taxon>
        <taxon>Desulfobacteraceae</taxon>
        <taxon>Candidatus Magnetoglobus</taxon>
    </lineage>
</organism>
<evidence type="ECO:0000313" key="1">
    <source>
        <dbReference type="EMBL" id="ETR67638.1"/>
    </source>
</evidence>
<proteinExistence type="predicted"/>
<protein>
    <submittedName>
        <fullName evidence="1">Uncharacterized protein</fullName>
    </submittedName>
</protein>
<evidence type="ECO:0000313" key="2">
    <source>
        <dbReference type="Proteomes" id="UP000189670"/>
    </source>
</evidence>
<reference evidence="2" key="1">
    <citation type="submission" date="2012-11" db="EMBL/GenBank/DDBJ databases">
        <authorList>
            <person name="Lucero-Rivera Y.E."/>
            <person name="Tovar-Ramirez D."/>
        </authorList>
    </citation>
    <scope>NUCLEOTIDE SEQUENCE [LARGE SCALE GENOMIC DNA]</scope>
    <source>
        <strain evidence="2">Araruama</strain>
    </source>
</reference>
<dbReference type="EMBL" id="ATBP01001284">
    <property type="protein sequence ID" value="ETR67638.1"/>
    <property type="molecule type" value="Genomic_DNA"/>
</dbReference>
<name>A0A1V1NYK6_9BACT</name>
<accession>A0A1V1NYK6</accession>
<comment type="caution">
    <text evidence="1">The sequence shown here is derived from an EMBL/GenBank/DDBJ whole genome shotgun (WGS) entry which is preliminary data.</text>
</comment>
<sequence>MKISIDSNQFIFGIGGIDPASELLMSLLPALEVKLPRLVIKEVNRNLTETQRKLLFKLFNKCSKLTIIDNPVPIDIVQKYIKLGLPEKADAFISGKSQLGTWGPTKKIQFNIVEKNPPIQNEYHMSIIAAEYFVDNDPGQGNGIPINAHDGNFDSKIENFAIDDIAVNQLSLGTHTLFVRGKNQLGIWGPTKQYPFQRIEKNPPIQETYHMTITDAEYFIDTDPGEGNGMPVLATDSSFDDKIEPFSLSGIAVNHLIPGNHTLFVRGKDNFGRWGKPKAFQFHIDPVAGSADDYYIIAAEYFIDTDPGKGKGIPVKASDGSMDSIYEQFSMDAIDISYLSPGNHRLYVRGKRNDGVWGAIYAKTFYVPEGPLPMPVIIVPAFSHQQAFLKLVTARKTTKHDSVN</sequence>